<dbReference type="GeneID" id="111602896"/>
<sequence length="423" mass="47836">MSRLGLFLLLLGLALVAAEFDYEGYRIYDLTPADAEQGELLYKLSQQGYDFLSLRRLLGHSSRVIVSPEQLESFEKLLSEQKLSHSLINENLGATIAEEFAQRQVQRRLSPISGKGRLSTDRYYTHEEINNYISDLAARYPTRVFLKTVGWSYEKRELKTITITNGDRRANKKVILMDGGFHAREWISPAAVLYVIEQLVEKFDENAELLEDYDWVILPVVNPDGYEHTQTGTLARLFRKTRQPYMILDQTCYGADPNRNFDFHWNEEGASSNPCVDTFAGPNAFSEPEAVVVRDLMHSYADRGIMYLTIHSYGNYLLYPWGWTSDLPETWQDLDDVARAGGDAIKEATGTKYEVGSSTNVLYIAAGASDDYAFYAGFNISITMELSGGGISGFDPPASKIDEFVTETWIGIRAMAEKVIEKY</sequence>
<dbReference type="GO" id="GO:0005615">
    <property type="term" value="C:extracellular space"/>
    <property type="evidence" value="ECO:0007669"/>
    <property type="project" value="TreeGrafter"/>
</dbReference>
<dbReference type="InterPro" id="IPR057246">
    <property type="entry name" value="CARBOXYPEPT_ZN_1"/>
</dbReference>
<dbReference type="KEGG" id="dhe:111602896"/>
<dbReference type="OMA" id="SDDYAFY"/>
<gene>
    <name evidence="15" type="primary">LOC111602896</name>
</gene>
<evidence type="ECO:0000256" key="12">
    <source>
        <dbReference type="SAM" id="SignalP"/>
    </source>
</evidence>
<keyword evidence="3 15" id="KW-0121">Carboxypeptidase</keyword>
<evidence type="ECO:0000256" key="11">
    <source>
        <dbReference type="PROSITE-ProRule" id="PRU01379"/>
    </source>
</evidence>
<evidence type="ECO:0000313" key="15">
    <source>
        <dbReference type="RefSeq" id="XP_023176001.2"/>
    </source>
</evidence>
<dbReference type="GO" id="GO:0008270">
    <property type="term" value="F:zinc ion binding"/>
    <property type="evidence" value="ECO:0007669"/>
    <property type="project" value="InterPro"/>
</dbReference>
<dbReference type="PROSITE" id="PS52035">
    <property type="entry name" value="PEPTIDASE_M14"/>
    <property type="match status" value="1"/>
</dbReference>
<evidence type="ECO:0000256" key="7">
    <source>
        <dbReference type="ARBA" id="ARBA00022801"/>
    </source>
</evidence>
<dbReference type="Pfam" id="PF02244">
    <property type="entry name" value="Propep_M14"/>
    <property type="match status" value="1"/>
</dbReference>
<comment type="similarity">
    <text evidence="2 11">Belongs to the peptidase M14 family.</text>
</comment>
<dbReference type="Gene3D" id="3.30.70.340">
    <property type="entry name" value="Metallocarboxypeptidase-like"/>
    <property type="match status" value="1"/>
</dbReference>
<feature type="active site" description="Proton donor/acceptor" evidence="11">
    <location>
        <position position="385"/>
    </location>
</feature>
<name>A0A6J1MB75_DROHY</name>
<evidence type="ECO:0000313" key="14">
    <source>
        <dbReference type="Proteomes" id="UP000504633"/>
    </source>
</evidence>
<keyword evidence="14" id="KW-1185">Reference proteome</keyword>
<dbReference type="PRINTS" id="PR00765">
    <property type="entry name" value="CRBOXYPTASEA"/>
</dbReference>
<dbReference type="Pfam" id="PF00246">
    <property type="entry name" value="Peptidase_M14"/>
    <property type="match status" value="1"/>
</dbReference>
<evidence type="ECO:0000256" key="10">
    <source>
        <dbReference type="ARBA" id="ARBA00023157"/>
    </source>
</evidence>
<dbReference type="GO" id="GO:0006508">
    <property type="term" value="P:proteolysis"/>
    <property type="evidence" value="ECO:0007669"/>
    <property type="project" value="UniProtKB-KW"/>
</dbReference>
<evidence type="ECO:0000256" key="3">
    <source>
        <dbReference type="ARBA" id="ARBA00022645"/>
    </source>
</evidence>
<protein>
    <submittedName>
        <fullName evidence="15">Carboxypeptidase B</fullName>
    </submittedName>
</protein>
<keyword evidence="4" id="KW-0645">Protease</keyword>
<dbReference type="PANTHER" id="PTHR11705:SF140">
    <property type="entry name" value="FI02848P-RELATED"/>
    <property type="match status" value="1"/>
</dbReference>
<dbReference type="FunFam" id="3.30.70.340:FF:000006">
    <property type="entry name" value="GD14014"/>
    <property type="match status" value="1"/>
</dbReference>
<dbReference type="OrthoDB" id="3626597at2759"/>
<dbReference type="AlphaFoldDB" id="A0A6J1MB75"/>
<dbReference type="InterPro" id="IPR003146">
    <property type="entry name" value="M14A_act_pep"/>
</dbReference>
<dbReference type="SUPFAM" id="SSF54897">
    <property type="entry name" value="Protease propeptides/inhibitors"/>
    <property type="match status" value="1"/>
</dbReference>
<dbReference type="PANTHER" id="PTHR11705">
    <property type="entry name" value="PROTEASE FAMILY M14 CARBOXYPEPTIDASE A,B"/>
    <property type="match status" value="1"/>
</dbReference>
<keyword evidence="7" id="KW-0378">Hydrolase</keyword>
<keyword evidence="10" id="KW-1015">Disulfide bond</keyword>
<keyword evidence="6 12" id="KW-0732">Signal</keyword>
<dbReference type="RefSeq" id="XP_023176001.2">
    <property type="nucleotide sequence ID" value="XM_023320233.2"/>
</dbReference>
<evidence type="ECO:0000256" key="4">
    <source>
        <dbReference type="ARBA" id="ARBA00022670"/>
    </source>
</evidence>
<feature type="domain" description="Peptidase M14" evidence="13">
    <location>
        <begin position="122"/>
        <end position="419"/>
    </location>
</feature>
<keyword evidence="5" id="KW-0479">Metal-binding</keyword>
<dbReference type="GO" id="GO:0004181">
    <property type="term" value="F:metallocarboxypeptidase activity"/>
    <property type="evidence" value="ECO:0007669"/>
    <property type="project" value="InterPro"/>
</dbReference>
<dbReference type="InterPro" id="IPR036990">
    <property type="entry name" value="M14A-like_propep"/>
</dbReference>
<evidence type="ECO:0000256" key="1">
    <source>
        <dbReference type="ARBA" id="ARBA00001947"/>
    </source>
</evidence>
<dbReference type="SMART" id="SM00631">
    <property type="entry name" value="Zn_pept"/>
    <property type="match status" value="1"/>
</dbReference>
<evidence type="ECO:0000256" key="2">
    <source>
        <dbReference type="ARBA" id="ARBA00005988"/>
    </source>
</evidence>
<organism evidence="14 15">
    <name type="scientific">Drosophila hydei</name>
    <name type="common">Fruit fly</name>
    <dbReference type="NCBI Taxonomy" id="7224"/>
    <lineage>
        <taxon>Eukaryota</taxon>
        <taxon>Metazoa</taxon>
        <taxon>Ecdysozoa</taxon>
        <taxon>Arthropoda</taxon>
        <taxon>Hexapoda</taxon>
        <taxon>Insecta</taxon>
        <taxon>Pterygota</taxon>
        <taxon>Neoptera</taxon>
        <taxon>Endopterygota</taxon>
        <taxon>Diptera</taxon>
        <taxon>Brachycera</taxon>
        <taxon>Muscomorpha</taxon>
        <taxon>Ephydroidea</taxon>
        <taxon>Drosophilidae</taxon>
        <taxon>Drosophila</taxon>
    </lineage>
</organism>
<evidence type="ECO:0000256" key="9">
    <source>
        <dbReference type="ARBA" id="ARBA00023049"/>
    </source>
</evidence>
<dbReference type="SUPFAM" id="SSF53187">
    <property type="entry name" value="Zn-dependent exopeptidases"/>
    <property type="match status" value="1"/>
</dbReference>
<accession>A0A6J1MB75</accession>
<feature type="chain" id="PRO_5027104880" evidence="12">
    <location>
        <begin position="19"/>
        <end position="423"/>
    </location>
</feature>
<comment type="cofactor">
    <cofactor evidence="1">
        <name>Zn(2+)</name>
        <dbReference type="ChEBI" id="CHEBI:29105"/>
    </cofactor>
</comment>
<dbReference type="Gene3D" id="3.40.630.10">
    <property type="entry name" value="Zn peptidases"/>
    <property type="match status" value="1"/>
</dbReference>
<dbReference type="InterPro" id="IPR000834">
    <property type="entry name" value="Peptidase_M14"/>
</dbReference>
<evidence type="ECO:0000256" key="5">
    <source>
        <dbReference type="ARBA" id="ARBA00022723"/>
    </source>
</evidence>
<feature type="signal peptide" evidence="12">
    <location>
        <begin position="1"/>
        <end position="18"/>
    </location>
</feature>
<evidence type="ECO:0000259" key="13">
    <source>
        <dbReference type="PROSITE" id="PS52035"/>
    </source>
</evidence>
<evidence type="ECO:0000256" key="6">
    <source>
        <dbReference type="ARBA" id="ARBA00022729"/>
    </source>
</evidence>
<evidence type="ECO:0000256" key="8">
    <source>
        <dbReference type="ARBA" id="ARBA00022833"/>
    </source>
</evidence>
<dbReference type="FunFam" id="3.40.630.10:FF:000001">
    <property type="entry name" value="Carboxypeptidase B"/>
    <property type="match status" value="1"/>
</dbReference>
<dbReference type="PROSITE" id="PS00132">
    <property type="entry name" value="CARBOXYPEPT_ZN_1"/>
    <property type="match status" value="1"/>
</dbReference>
<dbReference type="Proteomes" id="UP000504633">
    <property type="component" value="Unplaced"/>
</dbReference>
<keyword evidence="8" id="KW-0862">Zinc</keyword>
<reference evidence="15" key="1">
    <citation type="submission" date="2025-08" db="UniProtKB">
        <authorList>
            <consortium name="RefSeq"/>
        </authorList>
    </citation>
    <scope>IDENTIFICATION</scope>
    <source>
        <strain evidence="15">15085-1641.00</strain>
        <tissue evidence="15">Whole body</tissue>
    </source>
</reference>
<keyword evidence="9" id="KW-0482">Metalloprotease</keyword>
<proteinExistence type="inferred from homology"/>